<organism evidence="1 2">
    <name type="scientific">Nostoc sphaeroides CCNUC1</name>
    <dbReference type="NCBI Taxonomy" id="2653204"/>
    <lineage>
        <taxon>Bacteria</taxon>
        <taxon>Bacillati</taxon>
        <taxon>Cyanobacteriota</taxon>
        <taxon>Cyanophyceae</taxon>
        <taxon>Nostocales</taxon>
        <taxon>Nostocaceae</taxon>
        <taxon>Nostoc</taxon>
    </lineage>
</organism>
<proteinExistence type="predicted"/>
<dbReference type="EMBL" id="CP045226">
    <property type="protein sequence ID" value="QFS44452.1"/>
    <property type="molecule type" value="Genomic_DNA"/>
</dbReference>
<evidence type="ECO:0000313" key="2">
    <source>
        <dbReference type="Proteomes" id="UP000326678"/>
    </source>
</evidence>
<dbReference type="KEGG" id="nsh:GXM_01927"/>
<dbReference type="Proteomes" id="UP000326678">
    <property type="component" value="Chromosome Gxm1"/>
</dbReference>
<protein>
    <submittedName>
        <fullName evidence="1">Uncharacterized protein</fullName>
    </submittedName>
</protein>
<reference evidence="1 2" key="1">
    <citation type="submission" date="2019-10" db="EMBL/GenBank/DDBJ databases">
        <title>Genomic and transcriptomic insights into the perfect genentic adaptation of a filamentous nitrogen-fixing cyanobacterium to rice fields.</title>
        <authorList>
            <person name="Chen Z."/>
        </authorList>
    </citation>
    <scope>NUCLEOTIDE SEQUENCE [LARGE SCALE GENOMIC DNA]</scope>
    <source>
        <strain evidence="1">CCNUC1</strain>
    </source>
</reference>
<name>A0A5P8VVK6_9NOSO</name>
<dbReference type="AlphaFoldDB" id="A0A5P8VVK6"/>
<keyword evidence="2" id="KW-1185">Reference proteome</keyword>
<evidence type="ECO:0000313" key="1">
    <source>
        <dbReference type="EMBL" id="QFS44452.1"/>
    </source>
</evidence>
<sequence length="41" mass="4984">MLSRVETQRLPELGFTRFPHSLKLWDELILFICNNFVRHIL</sequence>
<accession>A0A5P8VVK6</accession>
<gene>
    <name evidence="1" type="ORF">GXM_01927</name>
</gene>